<comment type="caution">
    <text evidence="3">The sequence shown here is derived from an EMBL/GenBank/DDBJ whole genome shotgun (WGS) entry which is preliminary data.</text>
</comment>
<protein>
    <submittedName>
        <fullName evidence="3">Uncharacterized protein</fullName>
    </submittedName>
</protein>
<evidence type="ECO:0000256" key="1">
    <source>
        <dbReference type="SAM" id="MobiDB-lite"/>
    </source>
</evidence>
<reference evidence="3" key="1">
    <citation type="journal article" date="2023" name="Mol. Phylogenet. Evol.">
        <title>Genome-scale phylogeny and comparative genomics of the fungal order Sordariales.</title>
        <authorList>
            <person name="Hensen N."/>
            <person name="Bonometti L."/>
            <person name="Westerberg I."/>
            <person name="Brannstrom I.O."/>
            <person name="Guillou S."/>
            <person name="Cros-Aarteil S."/>
            <person name="Calhoun S."/>
            <person name="Haridas S."/>
            <person name="Kuo A."/>
            <person name="Mondo S."/>
            <person name="Pangilinan J."/>
            <person name="Riley R."/>
            <person name="LaButti K."/>
            <person name="Andreopoulos B."/>
            <person name="Lipzen A."/>
            <person name="Chen C."/>
            <person name="Yan M."/>
            <person name="Daum C."/>
            <person name="Ng V."/>
            <person name="Clum A."/>
            <person name="Steindorff A."/>
            <person name="Ohm R.A."/>
            <person name="Martin F."/>
            <person name="Silar P."/>
            <person name="Natvig D.O."/>
            <person name="Lalanne C."/>
            <person name="Gautier V."/>
            <person name="Ament-Velasquez S.L."/>
            <person name="Kruys A."/>
            <person name="Hutchinson M.I."/>
            <person name="Powell A.J."/>
            <person name="Barry K."/>
            <person name="Miller A.N."/>
            <person name="Grigoriev I.V."/>
            <person name="Debuchy R."/>
            <person name="Gladieux P."/>
            <person name="Hiltunen Thoren M."/>
            <person name="Johannesson H."/>
        </authorList>
    </citation>
    <scope>NUCLEOTIDE SEQUENCE</scope>
    <source>
        <strain evidence="3">PSN309</strain>
    </source>
</reference>
<feature type="region of interest" description="Disordered" evidence="1">
    <location>
        <begin position="33"/>
        <end position="66"/>
    </location>
</feature>
<evidence type="ECO:0000256" key="2">
    <source>
        <dbReference type="SAM" id="SignalP"/>
    </source>
</evidence>
<keyword evidence="4" id="KW-1185">Reference proteome</keyword>
<dbReference type="Proteomes" id="UP001302126">
    <property type="component" value="Unassembled WGS sequence"/>
</dbReference>
<reference evidence="3" key="2">
    <citation type="submission" date="2023-05" db="EMBL/GenBank/DDBJ databases">
        <authorList>
            <consortium name="Lawrence Berkeley National Laboratory"/>
            <person name="Steindorff A."/>
            <person name="Hensen N."/>
            <person name="Bonometti L."/>
            <person name="Westerberg I."/>
            <person name="Brannstrom I.O."/>
            <person name="Guillou S."/>
            <person name="Cros-Aarteil S."/>
            <person name="Calhoun S."/>
            <person name="Haridas S."/>
            <person name="Kuo A."/>
            <person name="Mondo S."/>
            <person name="Pangilinan J."/>
            <person name="Riley R."/>
            <person name="Labutti K."/>
            <person name="Andreopoulos B."/>
            <person name="Lipzen A."/>
            <person name="Chen C."/>
            <person name="Yanf M."/>
            <person name="Daum C."/>
            <person name="Ng V."/>
            <person name="Clum A."/>
            <person name="Ohm R."/>
            <person name="Martin F."/>
            <person name="Silar P."/>
            <person name="Natvig D."/>
            <person name="Lalanne C."/>
            <person name="Gautier V."/>
            <person name="Ament-Velasquez S.L."/>
            <person name="Kruys A."/>
            <person name="Hutchinson M.I."/>
            <person name="Powell A.J."/>
            <person name="Barry K."/>
            <person name="Miller A.N."/>
            <person name="Grigoriev I.V."/>
            <person name="Debuchy R."/>
            <person name="Gladieux P."/>
            <person name="Thoren M.H."/>
            <person name="Johannesson H."/>
        </authorList>
    </citation>
    <scope>NUCLEOTIDE SEQUENCE</scope>
    <source>
        <strain evidence="3">PSN309</strain>
    </source>
</reference>
<name>A0AAN6WJX7_9PEZI</name>
<sequence length="126" mass="13650">MPMMPFFTVLAVLAVLGSEHSAHLLIGWGSPDASRAAPRSAGGMRKRTTDRKGPAPRGPFKSLGERIETDRMGRLTACIRCVKPKPRSEDERGLLLDILKFSVMASIQTGSEIICGSETIGIQPQM</sequence>
<feature type="chain" id="PRO_5042978184" evidence="2">
    <location>
        <begin position="23"/>
        <end position="126"/>
    </location>
</feature>
<evidence type="ECO:0000313" key="3">
    <source>
        <dbReference type="EMBL" id="KAK4183285.1"/>
    </source>
</evidence>
<gene>
    <name evidence="3" type="ORF">QBC35DRAFT_478289</name>
</gene>
<feature type="compositionally biased region" description="Low complexity" evidence="1">
    <location>
        <begin position="33"/>
        <end position="43"/>
    </location>
</feature>
<organism evidence="3 4">
    <name type="scientific">Podospora australis</name>
    <dbReference type="NCBI Taxonomy" id="1536484"/>
    <lineage>
        <taxon>Eukaryota</taxon>
        <taxon>Fungi</taxon>
        <taxon>Dikarya</taxon>
        <taxon>Ascomycota</taxon>
        <taxon>Pezizomycotina</taxon>
        <taxon>Sordariomycetes</taxon>
        <taxon>Sordariomycetidae</taxon>
        <taxon>Sordariales</taxon>
        <taxon>Podosporaceae</taxon>
        <taxon>Podospora</taxon>
    </lineage>
</organism>
<evidence type="ECO:0000313" key="4">
    <source>
        <dbReference type="Proteomes" id="UP001302126"/>
    </source>
</evidence>
<accession>A0AAN6WJX7</accession>
<proteinExistence type="predicted"/>
<dbReference type="AlphaFoldDB" id="A0AAN6WJX7"/>
<dbReference type="EMBL" id="MU864560">
    <property type="protein sequence ID" value="KAK4183285.1"/>
    <property type="molecule type" value="Genomic_DNA"/>
</dbReference>
<feature type="signal peptide" evidence="2">
    <location>
        <begin position="1"/>
        <end position="22"/>
    </location>
</feature>
<keyword evidence="2" id="KW-0732">Signal</keyword>